<organism evidence="2 3">
    <name type="scientific">Lolium multiflorum</name>
    <name type="common">Italian ryegrass</name>
    <name type="synonym">Lolium perenne subsp. multiflorum</name>
    <dbReference type="NCBI Taxonomy" id="4521"/>
    <lineage>
        <taxon>Eukaryota</taxon>
        <taxon>Viridiplantae</taxon>
        <taxon>Streptophyta</taxon>
        <taxon>Embryophyta</taxon>
        <taxon>Tracheophyta</taxon>
        <taxon>Spermatophyta</taxon>
        <taxon>Magnoliopsida</taxon>
        <taxon>Liliopsida</taxon>
        <taxon>Poales</taxon>
        <taxon>Poaceae</taxon>
        <taxon>BOP clade</taxon>
        <taxon>Pooideae</taxon>
        <taxon>Poodae</taxon>
        <taxon>Poeae</taxon>
        <taxon>Poeae Chloroplast Group 2 (Poeae type)</taxon>
        <taxon>Loliodinae</taxon>
        <taxon>Loliinae</taxon>
        <taxon>Lolium</taxon>
    </lineage>
</organism>
<reference evidence="2" key="1">
    <citation type="submission" date="2023-07" db="EMBL/GenBank/DDBJ databases">
        <title>A chromosome-level genome assembly of Lolium multiflorum.</title>
        <authorList>
            <person name="Chen Y."/>
            <person name="Copetti D."/>
            <person name="Kolliker R."/>
            <person name="Studer B."/>
        </authorList>
    </citation>
    <scope>NUCLEOTIDE SEQUENCE</scope>
    <source>
        <strain evidence="2">02402/16</strain>
        <tissue evidence="2">Leaf</tissue>
    </source>
</reference>
<comment type="caution">
    <text evidence="2">The sequence shown here is derived from an EMBL/GenBank/DDBJ whole genome shotgun (WGS) entry which is preliminary data.</text>
</comment>
<sequence>MPRSLQTTWAKLSLAACARFPQTVKEERSDVCWVADDEEIRVAAEGAAKKAEDAKQMEGTRVAGSRPRRRHPTRCRGGGGSVADAVEEEADDVHHRERAKLNAVIEARLAKLTHEGREHEASVRAGRRRLGDLIGRKNELIAQEATRCLL</sequence>
<evidence type="ECO:0000313" key="2">
    <source>
        <dbReference type="EMBL" id="KAK1664948.1"/>
    </source>
</evidence>
<dbReference type="EMBL" id="JAUUTY010000003">
    <property type="protein sequence ID" value="KAK1664948.1"/>
    <property type="molecule type" value="Genomic_DNA"/>
</dbReference>
<gene>
    <name evidence="2" type="ORF">QYE76_053107</name>
</gene>
<name>A0AAD8SV06_LOLMU</name>
<proteinExistence type="predicted"/>
<accession>A0AAD8SV06</accession>
<feature type="region of interest" description="Disordered" evidence="1">
    <location>
        <begin position="46"/>
        <end position="82"/>
    </location>
</feature>
<evidence type="ECO:0000256" key="1">
    <source>
        <dbReference type="SAM" id="MobiDB-lite"/>
    </source>
</evidence>
<feature type="compositionally biased region" description="Basic and acidic residues" evidence="1">
    <location>
        <begin position="47"/>
        <end position="58"/>
    </location>
</feature>
<protein>
    <submittedName>
        <fullName evidence="2">Uncharacterized protein</fullName>
    </submittedName>
</protein>
<dbReference type="Proteomes" id="UP001231189">
    <property type="component" value="Unassembled WGS sequence"/>
</dbReference>
<keyword evidence="3" id="KW-1185">Reference proteome</keyword>
<dbReference type="AlphaFoldDB" id="A0AAD8SV06"/>
<evidence type="ECO:0000313" key="3">
    <source>
        <dbReference type="Proteomes" id="UP001231189"/>
    </source>
</evidence>